<dbReference type="EMBL" id="CM037153">
    <property type="protein sequence ID" value="KAH7858933.1"/>
    <property type="molecule type" value="Genomic_DNA"/>
</dbReference>
<proteinExistence type="predicted"/>
<keyword evidence="2" id="KW-1185">Reference proteome</keyword>
<accession>A0ACB7YZI7</accession>
<evidence type="ECO:0000313" key="1">
    <source>
        <dbReference type="EMBL" id="KAH7858933.1"/>
    </source>
</evidence>
<reference evidence="1 2" key="1">
    <citation type="journal article" date="2021" name="Hortic Res">
        <title>High-quality reference genome and annotation aids understanding of berry development for evergreen blueberry (Vaccinium darrowii).</title>
        <authorList>
            <person name="Yu J."/>
            <person name="Hulse-Kemp A.M."/>
            <person name="Babiker E."/>
            <person name="Staton M."/>
        </authorList>
    </citation>
    <scope>NUCLEOTIDE SEQUENCE [LARGE SCALE GENOMIC DNA]</scope>
    <source>
        <strain evidence="2">cv. NJ 8807/NJ 8810</strain>
        <tissue evidence="1">Young leaf</tissue>
    </source>
</reference>
<protein>
    <submittedName>
        <fullName evidence="1">Uncharacterized protein</fullName>
    </submittedName>
</protein>
<comment type="caution">
    <text evidence="1">The sequence shown here is derived from an EMBL/GenBank/DDBJ whole genome shotgun (WGS) entry which is preliminary data.</text>
</comment>
<name>A0ACB7YZI7_9ERIC</name>
<dbReference type="Proteomes" id="UP000828048">
    <property type="component" value="Chromosome 3"/>
</dbReference>
<gene>
    <name evidence="1" type="ORF">Vadar_029525</name>
</gene>
<organism evidence="1 2">
    <name type="scientific">Vaccinium darrowii</name>
    <dbReference type="NCBI Taxonomy" id="229202"/>
    <lineage>
        <taxon>Eukaryota</taxon>
        <taxon>Viridiplantae</taxon>
        <taxon>Streptophyta</taxon>
        <taxon>Embryophyta</taxon>
        <taxon>Tracheophyta</taxon>
        <taxon>Spermatophyta</taxon>
        <taxon>Magnoliopsida</taxon>
        <taxon>eudicotyledons</taxon>
        <taxon>Gunneridae</taxon>
        <taxon>Pentapetalae</taxon>
        <taxon>asterids</taxon>
        <taxon>Ericales</taxon>
        <taxon>Ericaceae</taxon>
        <taxon>Vaccinioideae</taxon>
        <taxon>Vaccinieae</taxon>
        <taxon>Vaccinium</taxon>
    </lineage>
</organism>
<sequence length="837" mass="95369">MTDDNNLQKLPKLTMENKPTRCIRAKLGAFNQFMITINLDAHRLDYGCYWSSLGGLWEARKSAQNHSQNAEREMTRKPVTASERRKRTEATNLEPSKQDEEMTRKPVTASERRKRTEATNLEPSKQDEEISCIPQKKKLRLKSKAKEITPPEHFPEQDEEMICQPVIGAAAEKERRMQSKEKQTLNEEACTEQQQEVIIRKRVTASERQRRMKSKENEATNKEPCAEHDKEVTCASVGEAVQKQYRRLKKGMKETTAREASAAGMQMRVETTPREPYEDDEQIPLISLQRKSKGKKKKDKPMTYTSIQSPIVEEVDNDVHNIVVEEEVVEDAREEQGLEEGPLEEEVVEEAREEQALQEEGLEEEVVDQECQGRRRKRHRNRRGQAGVDANQPTIGPEDPRLLIGFKDHVVANILRGRERGVLKVYCHSSTLKKWTITNERLQQRINQSGLLPLCKATYPYCNKVLLSAFVERWHPETNSFHLDFGEMGITLDDVHQLIGIPVTGSAIRTPEKDNLTLLQTCLGVTEEEAKEALIHGGVTFDWLRENFSYVSDDDLDERVDCCARAYLLYVLGSTLFVDKTGVRVRVSYLGVLEDLQNVSSYAFGAAGLAYLYRQLGQASNGNAKQLSGYTTLLEAWIQEHFPSLRNGIDPNYTDDLARARRWLSRREVTTDSTLRYRQLLDNLQPDQVMFEPYKNERDVLLDIAFYTGCIHCLSVVEPYMPDRVLRQLGLVQSVPGPPIAPERGGKGGDEWTYGFWENWGIHLLPDDKGVFLRPGVSWECTPDYLPWFRKVSHYRVGPNRGEVEGTGRAAERIAEAVALLDGALDVTSSPTDTCSN</sequence>
<evidence type="ECO:0000313" key="2">
    <source>
        <dbReference type="Proteomes" id="UP000828048"/>
    </source>
</evidence>